<evidence type="ECO:0000256" key="14">
    <source>
        <dbReference type="PIRSR" id="PIRSR605511-1"/>
    </source>
</evidence>
<evidence type="ECO:0000256" key="11">
    <source>
        <dbReference type="ARBA" id="ARBA00022801"/>
    </source>
</evidence>
<evidence type="ECO:0000256" key="10">
    <source>
        <dbReference type="ARBA" id="ARBA00022723"/>
    </source>
</evidence>
<evidence type="ECO:0000256" key="9">
    <source>
        <dbReference type="ARBA" id="ARBA00022490"/>
    </source>
</evidence>
<evidence type="ECO:0000313" key="17">
    <source>
        <dbReference type="EMBL" id="KAH3693304.1"/>
    </source>
</evidence>
<comment type="cofactor">
    <cofactor evidence="15">
        <name>Zn(2+)</name>
        <dbReference type="ChEBI" id="CHEBI:29105"/>
    </cofactor>
    <text evidence="15">Binds 1 divalent metal cation per subunit.</text>
</comment>
<proteinExistence type="inferred from homology"/>
<dbReference type="Gene3D" id="2.120.10.30">
    <property type="entry name" value="TolB, C-terminal domain"/>
    <property type="match status" value="1"/>
</dbReference>
<keyword evidence="12" id="KW-0106">Calcium</keyword>
<dbReference type="PANTHER" id="PTHR10907:SF47">
    <property type="entry name" value="REGUCALCIN"/>
    <property type="match status" value="1"/>
</dbReference>
<dbReference type="GO" id="GO:0004341">
    <property type="term" value="F:gluconolactonase activity"/>
    <property type="evidence" value="ECO:0007669"/>
    <property type="project" value="UniProtKB-EC"/>
</dbReference>
<dbReference type="AlphaFoldDB" id="A0A9D4BFX8"/>
<accession>A0A9D4BFX8</accession>
<keyword evidence="9" id="KW-0963">Cytoplasm</keyword>
<keyword evidence="18" id="KW-1185">Reference proteome</keyword>
<dbReference type="OrthoDB" id="423498at2759"/>
<evidence type="ECO:0000256" key="12">
    <source>
        <dbReference type="ARBA" id="ARBA00022837"/>
    </source>
</evidence>
<evidence type="ECO:0000313" key="18">
    <source>
        <dbReference type="Proteomes" id="UP000828390"/>
    </source>
</evidence>
<evidence type="ECO:0000256" key="15">
    <source>
        <dbReference type="PIRSR" id="PIRSR605511-2"/>
    </source>
</evidence>
<feature type="binding site" evidence="15">
    <location>
        <position position="151"/>
    </location>
    <ligand>
        <name>a divalent metal cation</name>
        <dbReference type="ChEBI" id="CHEBI:60240"/>
    </ligand>
</feature>
<feature type="domain" description="SMP-30/Gluconolactonase/LRE-like region" evidence="16">
    <location>
        <begin position="14"/>
        <end position="267"/>
    </location>
</feature>
<dbReference type="InterPro" id="IPR013658">
    <property type="entry name" value="SGL"/>
</dbReference>
<dbReference type="PRINTS" id="PR01791">
    <property type="entry name" value="REGUCALCIN"/>
</dbReference>
<dbReference type="EMBL" id="JAIWYP010000017">
    <property type="protein sequence ID" value="KAH3693304.1"/>
    <property type="molecule type" value="Genomic_DNA"/>
</dbReference>
<organism evidence="17 18">
    <name type="scientific">Dreissena polymorpha</name>
    <name type="common">Zebra mussel</name>
    <name type="synonym">Mytilus polymorpha</name>
    <dbReference type="NCBI Taxonomy" id="45954"/>
    <lineage>
        <taxon>Eukaryota</taxon>
        <taxon>Metazoa</taxon>
        <taxon>Spiralia</taxon>
        <taxon>Lophotrochozoa</taxon>
        <taxon>Mollusca</taxon>
        <taxon>Bivalvia</taxon>
        <taxon>Autobranchia</taxon>
        <taxon>Heteroconchia</taxon>
        <taxon>Euheterodonta</taxon>
        <taxon>Imparidentia</taxon>
        <taxon>Neoheterodontei</taxon>
        <taxon>Myida</taxon>
        <taxon>Dreissenoidea</taxon>
        <taxon>Dreissenidae</taxon>
        <taxon>Dreissena</taxon>
    </lineage>
</organism>
<evidence type="ECO:0000256" key="3">
    <source>
        <dbReference type="ARBA" id="ARBA00001936"/>
    </source>
</evidence>
<dbReference type="GO" id="GO:0005737">
    <property type="term" value="C:cytoplasm"/>
    <property type="evidence" value="ECO:0007669"/>
    <property type="project" value="UniProtKB-SubCell"/>
</dbReference>
<comment type="caution">
    <text evidence="17">The sequence shown here is derived from an EMBL/GenBank/DDBJ whole genome shotgun (WGS) entry which is preliminary data.</text>
</comment>
<feature type="binding site" evidence="15">
    <location>
        <position position="118"/>
    </location>
    <ligand>
        <name>substrate</name>
    </ligand>
</feature>
<reference evidence="17" key="2">
    <citation type="submission" date="2020-11" db="EMBL/GenBank/DDBJ databases">
        <authorList>
            <person name="McCartney M.A."/>
            <person name="Auch B."/>
            <person name="Kono T."/>
            <person name="Mallez S."/>
            <person name="Becker A."/>
            <person name="Gohl D.M."/>
            <person name="Silverstein K.A.T."/>
            <person name="Koren S."/>
            <person name="Bechman K.B."/>
            <person name="Herman A."/>
            <person name="Abrahante J.E."/>
            <person name="Garbe J."/>
        </authorList>
    </citation>
    <scope>NUCLEOTIDE SEQUENCE</scope>
    <source>
        <strain evidence="17">Duluth1</strain>
        <tissue evidence="17">Whole animal</tissue>
    </source>
</reference>
<feature type="binding site" evidence="15">
    <location>
        <position position="209"/>
    </location>
    <ligand>
        <name>a divalent metal cation</name>
        <dbReference type="ChEBI" id="CHEBI:60240"/>
    </ligand>
</feature>
<gene>
    <name evidence="17" type="ORF">DPMN_192708</name>
</gene>
<evidence type="ECO:0000256" key="6">
    <source>
        <dbReference type="ARBA" id="ARBA00008853"/>
    </source>
</evidence>
<name>A0A9D4BFX8_DREPO</name>
<dbReference type="SUPFAM" id="SSF63829">
    <property type="entry name" value="Calcium-dependent phosphotriesterase"/>
    <property type="match status" value="1"/>
</dbReference>
<dbReference type="GO" id="GO:0019853">
    <property type="term" value="P:L-ascorbic acid biosynthetic process"/>
    <property type="evidence" value="ECO:0007669"/>
    <property type="project" value="TreeGrafter"/>
</dbReference>
<evidence type="ECO:0000256" key="13">
    <source>
        <dbReference type="ARBA" id="ARBA00032464"/>
    </source>
</evidence>
<dbReference type="Pfam" id="PF08450">
    <property type="entry name" value="SGL"/>
    <property type="match status" value="1"/>
</dbReference>
<keyword evidence="15" id="KW-0862">Zinc</keyword>
<evidence type="ECO:0000256" key="2">
    <source>
        <dbReference type="ARBA" id="ARBA00001913"/>
    </source>
</evidence>
<dbReference type="Proteomes" id="UP000828390">
    <property type="component" value="Unassembled WGS sequence"/>
</dbReference>
<keyword evidence="10 15" id="KW-0479">Metal-binding</keyword>
<feature type="active site" description="Proton donor/acceptor" evidence="14">
    <location>
        <position position="209"/>
    </location>
</feature>
<comment type="cofactor">
    <cofactor evidence="2">
        <name>Ca(2+)</name>
        <dbReference type="ChEBI" id="CHEBI:29108"/>
    </cofactor>
</comment>
<sequence>MQVETLIERSCSTIGEGPHWDERTQQLLYVDINDGSVHRWTAATGKDESHKFDSYCSLVVPCRKGGYLVSVGRSICHWDWNAGKLTTIATVDEGKDTRINDGKCDASGRLWFGTMGLEKKAAVVEKHQGALYSLELDGSVRKHKDGVTISNGLAWTDDNRTMYYIDSIPRKVWAYDFDLTTGTMTNERAIISFGAEDSDENFRSHGFPDGMTIDMDGNLWVAGFFSSSVMKFDPSTGNELARVNLPAARVTSCCFGGKTFNELFITCSAFDLSDEEKEKTPLAGSVFRATELGCRGKPASMYEG</sequence>
<evidence type="ECO:0000256" key="7">
    <source>
        <dbReference type="ARBA" id="ARBA00013227"/>
    </source>
</evidence>
<evidence type="ECO:0000256" key="1">
    <source>
        <dbReference type="ARBA" id="ARBA00001589"/>
    </source>
</evidence>
<comment type="subcellular location">
    <subcellularLocation>
        <location evidence="5">Cytoplasm</location>
    </subcellularLocation>
</comment>
<dbReference type="InterPro" id="IPR005511">
    <property type="entry name" value="SMP-30"/>
</dbReference>
<protein>
    <recommendedName>
        <fullName evidence="8">Regucalcin</fullName>
        <ecNumber evidence="7">3.1.1.17</ecNumber>
    </recommendedName>
    <alternativeName>
        <fullName evidence="13">Gluconolactonase</fullName>
    </alternativeName>
</protein>
<comment type="catalytic activity">
    <reaction evidence="1">
        <text>D-glucono-1,5-lactone + H2O = D-gluconate + H(+)</text>
        <dbReference type="Rhea" id="RHEA:10440"/>
        <dbReference type="ChEBI" id="CHEBI:15377"/>
        <dbReference type="ChEBI" id="CHEBI:15378"/>
        <dbReference type="ChEBI" id="CHEBI:16217"/>
        <dbReference type="ChEBI" id="CHEBI:18391"/>
        <dbReference type="EC" id="3.1.1.17"/>
    </reaction>
</comment>
<keyword evidence="11" id="KW-0378">Hydrolase</keyword>
<comment type="cofactor">
    <cofactor evidence="4">
        <name>Mg(2+)</name>
        <dbReference type="ChEBI" id="CHEBI:18420"/>
    </cofactor>
</comment>
<feature type="binding site" evidence="15">
    <location>
        <position position="16"/>
    </location>
    <ligand>
        <name>a divalent metal cation</name>
        <dbReference type="ChEBI" id="CHEBI:60240"/>
    </ligand>
</feature>
<dbReference type="GO" id="GO:0030234">
    <property type="term" value="F:enzyme regulator activity"/>
    <property type="evidence" value="ECO:0007669"/>
    <property type="project" value="InterPro"/>
</dbReference>
<dbReference type="GO" id="GO:0005509">
    <property type="term" value="F:calcium ion binding"/>
    <property type="evidence" value="ECO:0007669"/>
    <property type="project" value="InterPro"/>
</dbReference>
<dbReference type="EC" id="3.1.1.17" evidence="7"/>
<evidence type="ECO:0000256" key="8">
    <source>
        <dbReference type="ARBA" id="ARBA00016808"/>
    </source>
</evidence>
<comment type="cofactor">
    <cofactor evidence="3">
        <name>Mn(2+)</name>
        <dbReference type="ChEBI" id="CHEBI:29035"/>
    </cofactor>
</comment>
<feature type="binding site" evidence="15">
    <location>
        <position position="100"/>
    </location>
    <ligand>
        <name>substrate</name>
    </ligand>
</feature>
<feature type="binding site" evidence="15">
    <location>
        <position position="98"/>
    </location>
    <ligand>
        <name>substrate</name>
    </ligand>
</feature>
<dbReference type="FunFam" id="2.120.10.30:FF:000027">
    <property type="entry name" value="Regucalcin homologue"/>
    <property type="match status" value="1"/>
</dbReference>
<comment type="similarity">
    <text evidence="6">Belongs to the SMP-30/CGR1 family.</text>
</comment>
<reference evidence="17" key="1">
    <citation type="journal article" date="2019" name="bioRxiv">
        <title>The Genome of the Zebra Mussel, Dreissena polymorpha: A Resource for Invasive Species Research.</title>
        <authorList>
            <person name="McCartney M.A."/>
            <person name="Auch B."/>
            <person name="Kono T."/>
            <person name="Mallez S."/>
            <person name="Zhang Y."/>
            <person name="Obille A."/>
            <person name="Becker A."/>
            <person name="Abrahante J.E."/>
            <person name="Garbe J."/>
            <person name="Badalamenti J.P."/>
            <person name="Herman A."/>
            <person name="Mangelson H."/>
            <person name="Liachko I."/>
            <person name="Sullivan S."/>
            <person name="Sone E.D."/>
            <person name="Koren S."/>
            <person name="Silverstein K.A.T."/>
            <person name="Beckman K.B."/>
            <person name="Gohl D.M."/>
        </authorList>
    </citation>
    <scope>NUCLEOTIDE SEQUENCE</scope>
    <source>
        <strain evidence="17">Duluth1</strain>
        <tissue evidence="17">Whole animal</tissue>
    </source>
</reference>
<dbReference type="PANTHER" id="PTHR10907">
    <property type="entry name" value="REGUCALCIN"/>
    <property type="match status" value="1"/>
</dbReference>
<dbReference type="InterPro" id="IPR008367">
    <property type="entry name" value="Regucalcin"/>
</dbReference>
<evidence type="ECO:0000256" key="5">
    <source>
        <dbReference type="ARBA" id="ARBA00004496"/>
    </source>
</evidence>
<dbReference type="InterPro" id="IPR011042">
    <property type="entry name" value="6-blade_b-propeller_TolB-like"/>
</dbReference>
<evidence type="ECO:0000259" key="16">
    <source>
        <dbReference type="Pfam" id="PF08450"/>
    </source>
</evidence>
<dbReference type="PRINTS" id="PR01790">
    <property type="entry name" value="SMP30FAMILY"/>
</dbReference>
<evidence type="ECO:0000256" key="4">
    <source>
        <dbReference type="ARBA" id="ARBA00001946"/>
    </source>
</evidence>